<dbReference type="SUPFAM" id="SSF49785">
    <property type="entry name" value="Galactose-binding domain-like"/>
    <property type="match status" value="1"/>
</dbReference>
<dbReference type="CDD" id="cd00057">
    <property type="entry name" value="FA58C"/>
    <property type="match status" value="1"/>
</dbReference>
<feature type="domain" description="F5/8 type C" evidence="10">
    <location>
        <begin position="1"/>
        <end position="92"/>
    </location>
</feature>
<evidence type="ECO:0000256" key="3">
    <source>
        <dbReference type="ARBA" id="ARBA00022536"/>
    </source>
</evidence>
<keyword evidence="5" id="KW-0732">Signal</keyword>
<reference evidence="12" key="1">
    <citation type="submission" date="2025-08" db="UniProtKB">
        <authorList>
            <consortium name="Ensembl"/>
        </authorList>
    </citation>
    <scope>IDENTIFICATION</scope>
</reference>
<dbReference type="Gene3D" id="2.60.120.200">
    <property type="match status" value="2"/>
</dbReference>
<dbReference type="Proteomes" id="UP000694420">
    <property type="component" value="Unplaced"/>
</dbReference>
<sequence>MQKHRINAVATQGTFNTYDWLTRYIVLYGDHPTSWKPFFQQGSNWTFFGNVNESGVVRHDLHYPILARYIRIIPVAWNPRGKIGLRLGLYGCPYRSHVLYFDGDDAISYRFRAKRISTMEDDISFNFKTVEQDGVLMHGEGAQGDYITLELKQAQLFLHISLAAPCTPPRATPRWPWDAPGAGTWCPPQRQAEPLSLCPQLFFGGVIDQDKQHLTYRQNFRGCVENIMFNGVNIAELARHRRSNIRFEVQPAPRRRGPALQGPPPSPCACPG</sequence>
<dbReference type="Pfam" id="PF00754">
    <property type="entry name" value="F5_F8_type_C"/>
    <property type="match status" value="1"/>
</dbReference>
<accession>A0A8C6YVP5</accession>
<dbReference type="Gene3D" id="2.60.120.260">
    <property type="entry name" value="Galactose-binding domain-like"/>
    <property type="match status" value="1"/>
</dbReference>
<evidence type="ECO:0008006" key="14">
    <source>
        <dbReference type="Google" id="ProtNLM"/>
    </source>
</evidence>
<dbReference type="PROSITE" id="PS50022">
    <property type="entry name" value="FA58C_3"/>
    <property type="match status" value="1"/>
</dbReference>
<dbReference type="GO" id="GO:0016020">
    <property type="term" value="C:membrane"/>
    <property type="evidence" value="ECO:0007669"/>
    <property type="project" value="UniProtKB-SubCell"/>
</dbReference>
<dbReference type="InterPro" id="IPR001791">
    <property type="entry name" value="Laminin_G"/>
</dbReference>
<dbReference type="Ensembl" id="ENSNPET00000003337.1">
    <property type="protein sequence ID" value="ENSNPEP00000003272.1"/>
    <property type="gene ID" value="ENSNPEG00000002507.1"/>
</dbReference>
<keyword evidence="4" id="KW-0812">Transmembrane</keyword>
<proteinExistence type="inferred from homology"/>
<dbReference type="PROSITE" id="PS50025">
    <property type="entry name" value="LAM_G_DOMAIN"/>
    <property type="match status" value="1"/>
</dbReference>
<dbReference type="SUPFAM" id="SSF49899">
    <property type="entry name" value="Concanavalin A-like lectins/glucanases"/>
    <property type="match status" value="1"/>
</dbReference>
<evidence type="ECO:0000256" key="5">
    <source>
        <dbReference type="ARBA" id="ARBA00022729"/>
    </source>
</evidence>
<evidence type="ECO:0000259" key="11">
    <source>
        <dbReference type="PROSITE" id="PS50025"/>
    </source>
</evidence>
<evidence type="ECO:0000256" key="2">
    <source>
        <dbReference type="ARBA" id="ARBA00010241"/>
    </source>
</evidence>
<protein>
    <recommendedName>
        <fullName evidence="14">Contactin associated protein 1</fullName>
    </recommendedName>
</protein>
<evidence type="ECO:0000256" key="8">
    <source>
        <dbReference type="PROSITE-ProRule" id="PRU00122"/>
    </source>
</evidence>
<feature type="region of interest" description="Disordered" evidence="9">
    <location>
        <begin position="250"/>
        <end position="272"/>
    </location>
</feature>
<dbReference type="PANTHER" id="PTHR15036">
    <property type="entry name" value="PIKACHURIN-LIKE PROTEIN"/>
    <property type="match status" value="1"/>
</dbReference>
<evidence type="ECO:0000256" key="1">
    <source>
        <dbReference type="ARBA" id="ARBA00004479"/>
    </source>
</evidence>
<evidence type="ECO:0000256" key="9">
    <source>
        <dbReference type="SAM" id="MobiDB-lite"/>
    </source>
</evidence>
<keyword evidence="3" id="KW-0245">EGF-like domain</keyword>
<evidence type="ECO:0000256" key="4">
    <source>
        <dbReference type="ARBA" id="ARBA00022692"/>
    </source>
</evidence>
<evidence type="ECO:0000313" key="13">
    <source>
        <dbReference type="Proteomes" id="UP000694420"/>
    </source>
</evidence>
<dbReference type="SMART" id="SM00282">
    <property type="entry name" value="LamG"/>
    <property type="match status" value="1"/>
</dbReference>
<organism evidence="12 13">
    <name type="scientific">Nothoprocta perdicaria</name>
    <name type="common">Chilean tinamou</name>
    <name type="synonym">Crypturus perdicarius</name>
    <dbReference type="NCBI Taxonomy" id="30464"/>
    <lineage>
        <taxon>Eukaryota</taxon>
        <taxon>Metazoa</taxon>
        <taxon>Chordata</taxon>
        <taxon>Craniata</taxon>
        <taxon>Vertebrata</taxon>
        <taxon>Euteleostomi</taxon>
        <taxon>Archelosauria</taxon>
        <taxon>Archosauria</taxon>
        <taxon>Dinosauria</taxon>
        <taxon>Saurischia</taxon>
        <taxon>Theropoda</taxon>
        <taxon>Coelurosauria</taxon>
        <taxon>Aves</taxon>
        <taxon>Palaeognathae</taxon>
        <taxon>Tinamiformes</taxon>
        <taxon>Tinamidae</taxon>
        <taxon>Nothoprocta</taxon>
    </lineage>
</organism>
<evidence type="ECO:0000313" key="12">
    <source>
        <dbReference type="Ensembl" id="ENSNPEP00000003272.1"/>
    </source>
</evidence>
<keyword evidence="7" id="KW-0472">Membrane</keyword>
<comment type="similarity">
    <text evidence="2">Belongs to the neurexin family.</text>
</comment>
<dbReference type="PANTHER" id="PTHR15036:SF43">
    <property type="entry name" value="CONTACTIN-ASSOCIATED PROTEIN 1"/>
    <property type="match status" value="1"/>
</dbReference>
<feature type="domain" description="Laminin G" evidence="11">
    <location>
        <begin position="98"/>
        <end position="268"/>
    </location>
</feature>
<dbReference type="AlphaFoldDB" id="A0A8C6YVP5"/>
<keyword evidence="13" id="KW-1185">Reference proteome</keyword>
<evidence type="ECO:0000259" key="10">
    <source>
        <dbReference type="PROSITE" id="PS50022"/>
    </source>
</evidence>
<evidence type="ECO:0000256" key="7">
    <source>
        <dbReference type="ARBA" id="ARBA00023136"/>
    </source>
</evidence>
<dbReference type="CDD" id="cd00110">
    <property type="entry name" value="LamG"/>
    <property type="match status" value="1"/>
</dbReference>
<dbReference type="InterPro" id="IPR013320">
    <property type="entry name" value="ConA-like_dom_sf"/>
</dbReference>
<dbReference type="PROSITE" id="PS01286">
    <property type="entry name" value="FA58C_2"/>
    <property type="match status" value="1"/>
</dbReference>
<keyword evidence="6" id="KW-1133">Transmembrane helix</keyword>
<reference evidence="12" key="2">
    <citation type="submission" date="2025-09" db="UniProtKB">
        <authorList>
            <consortium name="Ensembl"/>
        </authorList>
    </citation>
    <scope>IDENTIFICATION</scope>
</reference>
<dbReference type="InterPro" id="IPR050372">
    <property type="entry name" value="Neurexin-related_CASP"/>
</dbReference>
<feature type="compositionally biased region" description="Pro residues" evidence="9">
    <location>
        <begin position="261"/>
        <end position="272"/>
    </location>
</feature>
<comment type="subcellular location">
    <subcellularLocation>
        <location evidence="1">Membrane</location>
        <topology evidence="1">Single-pass type I membrane protein</topology>
    </subcellularLocation>
</comment>
<evidence type="ECO:0000256" key="6">
    <source>
        <dbReference type="ARBA" id="ARBA00022989"/>
    </source>
</evidence>
<dbReference type="InterPro" id="IPR008979">
    <property type="entry name" value="Galactose-bd-like_sf"/>
</dbReference>
<dbReference type="InterPro" id="IPR000421">
    <property type="entry name" value="FA58C"/>
</dbReference>
<dbReference type="FunFam" id="2.60.120.260:FF:000016">
    <property type="entry name" value="Contactin-associated protein-like 4 isoform 1"/>
    <property type="match status" value="1"/>
</dbReference>
<comment type="caution">
    <text evidence="8">Lacks conserved residue(s) required for the propagation of feature annotation.</text>
</comment>
<name>A0A8C6YVP5_NOTPE</name>